<proteinExistence type="predicted"/>
<evidence type="ECO:0000256" key="1">
    <source>
        <dbReference type="SAM" id="SignalP"/>
    </source>
</evidence>
<dbReference type="OrthoDB" id="190201at2759"/>
<reference evidence="2 3" key="1">
    <citation type="submission" date="2016-03" db="EMBL/GenBank/DDBJ databases">
        <authorList>
            <person name="Ploux O."/>
        </authorList>
    </citation>
    <scope>NUCLEOTIDE SEQUENCE [LARGE SCALE GENOMIC DNA]</scope>
    <source>
        <strain evidence="2 3">UAMH 11012</strain>
    </source>
</reference>
<evidence type="ECO:0008006" key="4">
    <source>
        <dbReference type="Google" id="ProtNLM"/>
    </source>
</evidence>
<keyword evidence="3" id="KW-1185">Reference proteome</keyword>
<protein>
    <recommendedName>
        <fullName evidence="4">AB hydrolase-1 domain-containing protein</fullName>
    </recommendedName>
</protein>
<evidence type="ECO:0000313" key="2">
    <source>
        <dbReference type="EMBL" id="CZR60457.1"/>
    </source>
</evidence>
<dbReference type="SUPFAM" id="SSF53474">
    <property type="entry name" value="alpha/beta-Hydrolases"/>
    <property type="match status" value="1"/>
</dbReference>
<feature type="chain" id="PRO_5013267675" description="AB hydrolase-1 domain-containing protein" evidence="1">
    <location>
        <begin position="19"/>
        <end position="259"/>
    </location>
</feature>
<gene>
    <name evidence="2" type="ORF">PAC_10353</name>
</gene>
<dbReference type="STRING" id="576137.A0A1L7X604"/>
<organism evidence="2 3">
    <name type="scientific">Phialocephala subalpina</name>
    <dbReference type="NCBI Taxonomy" id="576137"/>
    <lineage>
        <taxon>Eukaryota</taxon>
        <taxon>Fungi</taxon>
        <taxon>Dikarya</taxon>
        <taxon>Ascomycota</taxon>
        <taxon>Pezizomycotina</taxon>
        <taxon>Leotiomycetes</taxon>
        <taxon>Helotiales</taxon>
        <taxon>Mollisiaceae</taxon>
        <taxon>Phialocephala</taxon>
        <taxon>Phialocephala fortinii species complex</taxon>
    </lineage>
</organism>
<sequence>MIQRNLSALTLLAPSHLALFLPELPSFREYDWRSHDIALNESQGAAQIAILQQMTGFIREGRYTGSFGKPSKIVHVGHSFGSFISNALIATTPKLSDAAILTGIGYSNGDKLRNFLEGWALRIASHKPLEDGQAETSTTSQELIRFPMLPPSSTEIATIRKFSAPAFTKPVMVISGEFDPLFVGVIAWVFLSIPPRKPSFPMQRTFKLLYIHQWDTGSTSATTLLEPRQGWDIENAGRLGIGFNDLDLDLDLLVIIWMQ</sequence>
<dbReference type="Gene3D" id="3.40.50.1820">
    <property type="entry name" value="alpha/beta hydrolase"/>
    <property type="match status" value="1"/>
</dbReference>
<name>A0A1L7X604_9HELO</name>
<feature type="signal peptide" evidence="1">
    <location>
        <begin position="1"/>
        <end position="18"/>
    </location>
</feature>
<evidence type="ECO:0000313" key="3">
    <source>
        <dbReference type="Proteomes" id="UP000184330"/>
    </source>
</evidence>
<accession>A0A1L7X604</accession>
<dbReference type="Proteomes" id="UP000184330">
    <property type="component" value="Unassembled WGS sequence"/>
</dbReference>
<dbReference type="EMBL" id="FJOG01000016">
    <property type="protein sequence ID" value="CZR60457.1"/>
    <property type="molecule type" value="Genomic_DNA"/>
</dbReference>
<dbReference type="InterPro" id="IPR029058">
    <property type="entry name" value="AB_hydrolase_fold"/>
</dbReference>
<keyword evidence="1" id="KW-0732">Signal</keyword>
<dbReference type="AlphaFoldDB" id="A0A1L7X604"/>